<evidence type="ECO:0000256" key="1">
    <source>
        <dbReference type="ARBA" id="ARBA00001974"/>
    </source>
</evidence>
<keyword evidence="5 10" id="KW-0274">FAD</keyword>
<keyword evidence="15" id="KW-1185">Reference proteome</keyword>
<feature type="signal peptide" evidence="11">
    <location>
        <begin position="1"/>
        <end position="20"/>
    </location>
</feature>
<dbReference type="EMBL" id="CAKASE010000043">
    <property type="protein sequence ID" value="CAG9558627.1"/>
    <property type="molecule type" value="Genomic_DNA"/>
</dbReference>
<name>A0A8J2MHM3_9NEOP</name>
<gene>
    <name evidence="14" type="ORF">DCHRY22_LOCUS677</name>
</gene>
<dbReference type="GO" id="GO:0000139">
    <property type="term" value="C:Golgi membrane"/>
    <property type="evidence" value="ECO:0007669"/>
    <property type="project" value="TreeGrafter"/>
</dbReference>
<dbReference type="SUPFAM" id="SSF52833">
    <property type="entry name" value="Thioredoxin-like"/>
    <property type="match status" value="1"/>
</dbReference>
<evidence type="ECO:0000256" key="8">
    <source>
        <dbReference type="ARBA" id="ARBA00023180"/>
    </source>
</evidence>
<evidence type="ECO:0000256" key="5">
    <source>
        <dbReference type="ARBA" id="ARBA00022827"/>
    </source>
</evidence>
<dbReference type="AlphaFoldDB" id="A0A8J2MHM3"/>
<feature type="chain" id="PRO_5035213082" description="Sulfhydryl oxidase" evidence="11">
    <location>
        <begin position="21"/>
        <end position="595"/>
    </location>
</feature>
<evidence type="ECO:0000259" key="13">
    <source>
        <dbReference type="PROSITE" id="PS51352"/>
    </source>
</evidence>
<dbReference type="PROSITE" id="PS00194">
    <property type="entry name" value="THIOREDOXIN_1"/>
    <property type="match status" value="1"/>
</dbReference>
<dbReference type="Pfam" id="PF04777">
    <property type="entry name" value="Evr1_Alr"/>
    <property type="match status" value="1"/>
</dbReference>
<dbReference type="Gene3D" id="1.20.120.310">
    <property type="entry name" value="ERV/ALR sulfhydryl oxidase domain"/>
    <property type="match status" value="1"/>
</dbReference>
<dbReference type="PROSITE" id="PS51324">
    <property type="entry name" value="ERV_ALR"/>
    <property type="match status" value="1"/>
</dbReference>
<feature type="domain" description="ERV/ALR sulfhydryl oxidase" evidence="12">
    <location>
        <begin position="399"/>
        <end position="501"/>
    </location>
</feature>
<feature type="domain" description="Thioredoxin" evidence="13">
    <location>
        <begin position="16"/>
        <end position="156"/>
    </location>
</feature>
<evidence type="ECO:0000256" key="11">
    <source>
        <dbReference type="SAM" id="SignalP"/>
    </source>
</evidence>
<comment type="catalytic activity">
    <reaction evidence="9 10">
        <text>2 R'C(R)SH + O2 = R'C(R)S-S(R)CR' + H2O2</text>
        <dbReference type="Rhea" id="RHEA:17357"/>
        <dbReference type="ChEBI" id="CHEBI:15379"/>
        <dbReference type="ChEBI" id="CHEBI:16240"/>
        <dbReference type="ChEBI" id="CHEBI:16520"/>
        <dbReference type="ChEBI" id="CHEBI:17412"/>
        <dbReference type="EC" id="1.8.3.2"/>
    </reaction>
</comment>
<dbReference type="GO" id="GO:0016971">
    <property type="term" value="F:flavin-dependent sulfhydryl oxidase activity"/>
    <property type="evidence" value="ECO:0007669"/>
    <property type="project" value="InterPro"/>
</dbReference>
<dbReference type="GO" id="GO:0003756">
    <property type="term" value="F:protein disulfide isomerase activity"/>
    <property type="evidence" value="ECO:0007669"/>
    <property type="project" value="TreeGrafter"/>
</dbReference>
<keyword evidence="10" id="KW-0472">Membrane</keyword>
<keyword evidence="6 10" id="KW-0560">Oxidoreductase</keyword>
<keyword evidence="10" id="KW-0812">Transmembrane</keyword>
<dbReference type="FunFam" id="3.40.30.10:FF:000073">
    <property type="entry name" value="Sulfhydryl oxidase"/>
    <property type="match status" value="1"/>
</dbReference>
<dbReference type="InterPro" id="IPR017937">
    <property type="entry name" value="Thioredoxin_CS"/>
</dbReference>
<comment type="similarity">
    <text evidence="2 10">Belongs to the quiescin-sulfhydryl oxidase (QSOX) family.</text>
</comment>
<dbReference type="EC" id="1.8.3.2" evidence="10"/>
<evidence type="ECO:0000256" key="4">
    <source>
        <dbReference type="ARBA" id="ARBA00022729"/>
    </source>
</evidence>
<evidence type="ECO:0000256" key="3">
    <source>
        <dbReference type="ARBA" id="ARBA00022630"/>
    </source>
</evidence>
<dbReference type="PANTHER" id="PTHR22897:SF8">
    <property type="entry name" value="SULFHYDRYL OXIDASE"/>
    <property type="match status" value="1"/>
</dbReference>
<evidence type="ECO:0000256" key="9">
    <source>
        <dbReference type="ARBA" id="ARBA00048864"/>
    </source>
</evidence>
<keyword evidence="3 10" id="KW-0285">Flavoprotein</keyword>
<dbReference type="Pfam" id="PF18371">
    <property type="entry name" value="FAD_SOX"/>
    <property type="match status" value="1"/>
</dbReference>
<evidence type="ECO:0000256" key="10">
    <source>
        <dbReference type="RuleBase" id="RU371123"/>
    </source>
</evidence>
<comment type="caution">
    <text evidence="14">The sequence shown here is derived from an EMBL/GenBank/DDBJ whole genome shotgun (WGS) entry which is preliminary data.</text>
</comment>
<dbReference type="GO" id="GO:0005615">
    <property type="term" value="C:extracellular space"/>
    <property type="evidence" value="ECO:0007669"/>
    <property type="project" value="TreeGrafter"/>
</dbReference>
<dbReference type="OrthoDB" id="59470at2759"/>
<keyword evidence="4 11" id="KW-0732">Signal</keyword>
<comment type="function">
    <text evidence="10">Catalyzes the oxidation of sulfhydryl groups in peptide and protein thiols to disulfides with the reduction of oxygen to hydrogen peroxide.</text>
</comment>
<dbReference type="PROSITE" id="PS51352">
    <property type="entry name" value="THIOREDOXIN_2"/>
    <property type="match status" value="1"/>
</dbReference>
<dbReference type="PANTHER" id="PTHR22897">
    <property type="entry name" value="QUIESCIN Q6-RELATED SULFHYDRYL OXIDASE"/>
    <property type="match status" value="1"/>
</dbReference>
<keyword evidence="10" id="KW-1133">Transmembrane helix</keyword>
<organism evidence="14 15">
    <name type="scientific">Danaus chrysippus</name>
    <name type="common">African queen</name>
    <dbReference type="NCBI Taxonomy" id="151541"/>
    <lineage>
        <taxon>Eukaryota</taxon>
        <taxon>Metazoa</taxon>
        <taxon>Ecdysozoa</taxon>
        <taxon>Arthropoda</taxon>
        <taxon>Hexapoda</taxon>
        <taxon>Insecta</taxon>
        <taxon>Pterygota</taxon>
        <taxon>Neoptera</taxon>
        <taxon>Endopterygota</taxon>
        <taxon>Lepidoptera</taxon>
        <taxon>Glossata</taxon>
        <taxon>Ditrysia</taxon>
        <taxon>Papilionoidea</taxon>
        <taxon>Nymphalidae</taxon>
        <taxon>Danainae</taxon>
        <taxon>Danaini</taxon>
        <taxon>Danaina</taxon>
        <taxon>Danaus</taxon>
        <taxon>Anosia</taxon>
    </lineage>
</organism>
<evidence type="ECO:0000256" key="7">
    <source>
        <dbReference type="ARBA" id="ARBA00023157"/>
    </source>
</evidence>
<dbReference type="GO" id="GO:0006457">
    <property type="term" value="P:protein folding"/>
    <property type="evidence" value="ECO:0007669"/>
    <property type="project" value="TreeGrafter"/>
</dbReference>
<dbReference type="Pfam" id="PF18108">
    <property type="entry name" value="QSOX_Trx1"/>
    <property type="match status" value="1"/>
</dbReference>
<evidence type="ECO:0000256" key="6">
    <source>
        <dbReference type="ARBA" id="ARBA00023002"/>
    </source>
</evidence>
<dbReference type="InterPro" id="IPR040986">
    <property type="entry name" value="QSOX_FAD-bd_dom"/>
</dbReference>
<evidence type="ECO:0000256" key="2">
    <source>
        <dbReference type="ARBA" id="ARBA00006041"/>
    </source>
</evidence>
<keyword evidence="7" id="KW-1015">Disulfide bond</keyword>
<dbReference type="SUPFAM" id="SSF69000">
    <property type="entry name" value="FAD-dependent thiol oxidase"/>
    <property type="match status" value="1"/>
</dbReference>
<dbReference type="Pfam" id="PF00085">
    <property type="entry name" value="Thioredoxin"/>
    <property type="match status" value="1"/>
</dbReference>
<accession>A0A8J2MHM3</accession>
<sequence>MIRWQYIVISLCFSYNLVNSAVIDSDDVDEQGLYSKSDHVVILTNKNFDKKIYGQKNAFIVQFYNSYCGHCRAFAPKFKALAKEIRAWSEVIKLAVLDCSVEENNEICRQFEVMAYPSLRYLHENYVKGNSNVGEKFQSAESAAKLKDQMIFKLQNEQQAGQLKNAPSLDIDSQANIQTMPTASGVTYTFLIFESPNSTIGSEIVLDTSDYTNILIKRVSDTSKLAESIGVKAFPAVAVIGPSRTPNILNPGTPTKSNILKTINTYLRTQNFVFPKHLEFEDVDELNALKNRDSSSMSADAVFYSDLEKTLKTSLHTEITRHKVLNGEPLEALLDFLNVLIVAFPFRANMEEYILELHSKLSSKNSWNGNEVYELVKKLETSHAPVFSTNADYIRCKGSQSKYRGYTCGLWTLFHVLTVNAARKPGYEAPHVLRAMHGYVKHFFGCTECSQHFQAMAARNRLFDVKENDKAVLWLWISHNEVNLRLAGDVTEDPVHPKIQYPSVTNCPDCRLSRGAWNLPAVFEYLQKIYGANNIHDARSIASAATSSGPFSNLDIGMLSLLYLLSFFLLILVIKYYITRHLVRKRRYKHAWGKV</sequence>
<dbReference type="FunFam" id="1.20.120.310:FF:000001">
    <property type="entry name" value="Sulfhydryl oxidase"/>
    <property type="match status" value="1"/>
</dbReference>
<dbReference type="InterPro" id="IPR042568">
    <property type="entry name" value="QSOX_FAD-bd_sf"/>
</dbReference>
<dbReference type="InterPro" id="IPR017905">
    <property type="entry name" value="ERV/ALR_sulphydryl_oxidase"/>
</dbReference>
<dbReference type="Proteomes" id="UP000789524">
    <property type="component" value="Unassembled WGS sequence"/>
</dbReference>
<protein>
    <recommendedName>
        <fullName evidence="10">Sulfhydryl oxidase</fullName>
        <ecNumber evidence="10">1.8.3.2</ecNumber>
    </recommendedName>
</protein>
<dbReference type="InterPro" id="IPR036774">
    <property type="entry name" value="ERV/ALR_sulphydryl_oxid_sf"/>
</dbReference>
<comment type="cofactor">
    <cofactor evidence="1 10">
        <name>FAD</name>
        <dbReference type="ChEBI" id="CHEBI:57692"/>
    </cofactor>
</comment>
<keyword evidence="8" id="KW-0325">Glycoprotein</keyword>
<dbReference type="Gene3D" id="1.20.120.1960">
    <property type="entry name" value="QSOX sulfhydryl oxidase domain"/>
    <property type="match status" value="1"/>
</dbReference>
<dbReference type="InterPro" id="IPR013766">
    <property type="entry name" value="Thioredoxin_domain"/>
</dbReference>
<evidence type="ECO:0000313" key="15">
    <source>
        <dbReference type="Proteomes" id="UP000789524"/>
    </source>
</evidence>
<proteinExistence type="inferred from homology"/>
<dbReference type="InterPro" id="IPR036249">
    <property type="entry name" value="Thioredoxin-like_sf"/>
</dbReference>
<dbReference type="InterPro" id="IPR041269">
    <property type="entry name" value="QSOX_Trx1"/>
</dbReference>
<dbReference type="InterPro" id="IPR039798">
    <property type="entry name" value="Sulfhydryl_oxidase"/>
</dbReference>
<reference evidence="14" key="1">
    <citation type="submission" date="2021-09" db="EMBL/GenBank/DDBJ databases">
        <authorList>
            <person name="Martin H S."/>
        </authorList>
    </citation>
    <scope>NUCLEOTIDE SEQUENCE</scope>
</reference>
<feature type="transmembrane region" description="Helical" evidence="10">
    <location>
        <begin position="556"/>
        <end position="578"/>
    </location>
</feature>
<evidence type="ECO:0000313" key="14">
    <source>
        <dbReference type="EMBL" id="CAG9558627.1"/>
    </source>
</evidence>
<evidence type="ECO:0000259" key="12">
    <source>
        <dbReference type="PROSITE" id="PS51324"/>
    </source>
</evidence>
<dbReference type="Gene3D" id="3.40.30.10">
    <property type="entry name" value="Glutaredoxin"/>
    <property type="match status" value="2"/>
</dbReference>